<reference evidence="8" key="2">
    <citation type="submission" date="2015-06" db="EMBL/GenBank/DDBJ databases">
        <title>Complete genome sequence of Spiroplasma eriocheiris TDA-040725-5 (DSM 21848).</title>
        <authorList>
            <person name="Lo W.-S."/>
            <person name="Kuo C.-H."/>
        </authorList>
    </citation>
    <scope>NUCLEOTIDE SEQUENCE [LARGE SCALE GENOMIC DNA]</scope>
    <source>
        <strain evidence="8">TDA-040725-5</strain>
    </source>
</reference>
<protein>
    <recommendedName>
        <fullName evidence="9">Septation ring formation regulator</fullName>
    </recommendedName>
</protein>
<dbReference type="Pfam" id="PF06160">
    <property type="entry name" value="EzrA"/>
    <property type="match status" value="1"/>
</dbReference>
<dbReference type="RefSeq" id="WP_047791743.1">
    <property type="nucleotide sequence ID" value="NZ_CP011856.1"/>
</dbReference>
<evidence type="ECO:0000256" key="4">
    <source>
        <dbReference type="ARBA" id="ARBA00023136"/>
    </source>
</evidence>
<evidence type="ECO:0000256" key="6">
    <source>
        <dbReference type="SAM" id="Phobius"/>
    </source>
</evidence>
<feature type="coiled-coil region" evidence="5">
    <location>
        <begin position="129"/>
        <end position="191"/>
    </location>
</feature>
<evidence type="ECO:0000313" key="7">
    <source>
        <dbReference type="EMBL" id="AKM54547.1"/>
    </source>
</evidence>
<dbReference type="InterPro" id="IPR010379">
    <property type="entry name" value="EzrA"/>
</dbReference>
<dbReference type="PATRIC" id="fig|743698.3.peg.998"/>
<comment type="subcellular location">
    <subcellularLocation>
        <location evidence="1">Membrane</location>
        <topology evidence="1">Single-pass membrane protein</topology>
    </subcellularLocation>
</comment>
<keyword evidence="2 6" id="KW-0812">Transmembrane</keyword>
<keyword evidence="8" id="KW-1185">Reference proteome</keyword>
<evidence type="ECO:0000256" key="2">
    <source>
        <dbReference type="ARBA" id="ARBA00022692"/>
    </source>
</evidence>
<evidence type="ECO:0008006" key="9">
    <source>
        <dbReference type="Google" id="ProtNLM"/>
    </source>
</evidence>
<dbReference type="STRING" id="315358.SERIO_v1c09890"/>
<evidence type="ECO:0000256" key="5">
    <source>
        <dbReference type="SAM" id="Coils"/>
    </source>
</evidence>
<feature type="coiled-coil region" evidence="5">
    <location>
        <begin position="528"/>
        <end position="555"/>
    </location>
</feature>
<organism evidence="7 8">
    <name type="scientific">Spiroplasma eriocheiris</name>
    <dbReference type="NCBI Taxonomy" id="315358"/>
    <lineage>
        <taxon>Bacteria</taxon>
        <taxon>Bacillati</taxon>
        <taxon>Mycoplasmatota</taxon>
        <taxon>Mollicutes</taxon>
        <taxon>Entomoplasmatales</taxon>
        <taxon>Spiroplasmataceae</taxon>
        <taxon>Spiroplasma</taxon>
    </lineage>
</organism>
<keyword evidence="4 6" id="KW-0472">Membrane</keyword>
<dbReference type="GO" id="GO:0016020">
    <property type="term" value="C:membrane"/>
    <property type="evidence" value="ECO:0007669"/>
    <property type="project" value="UniProtKB-SubCell"/>
</dbReference>
<evidence type="ECO:0000313" key="8">
    <source>
        <dbReference type="Proteomes" id="UP000035661"/>
    </source>
</evidence>
<evidence type="ECO:0000256" key="3">
    <source>
        <dbReference type="ARBA" id="ARBA00022989"/>
    </source>
</evidence>
<dbReference type="EMBL" id="CP011856">
    <property type="protein sequence ID" value="AKM54547.1"/>
    <property type="molecule type" value="Genomic_DNA"/>
</dbReference>
<keyword evidence="3 6" id="KW-1133">Transmembrane helix</keyword>
<accession>A0A0H3XN28</accession>
<dbReference type="GO" id="GO:0005940">
    <property type="term" value="C:septin ring"/>
    <property type="evidence" value="ECO:0007669"/>
    <property type="project" value="InterPro"/>
</dbReference>
<sequence length="575" mass="68300">MVSLSLIQTIIHNSVELTFFIIFILCFLIFCYFLGVWISKQRFKKIEIKILTKFDVLKRLPLKHKIFRVSEIAQHSNKFAKDLVVWRTKYEIIYEKKLISCFEVFRKLYALKNRKQLSSAKMKPLYNELVILEQEARKLLTEINEQLQIELLQRDYILSHKVMFNALIAEVEKLKMNVAIDEKKINDFEKSIELMFDEFEEYLTSGDFEKTSQILSNITTSLTIFVEILDNIPQIITLLTKVVPNRLSVLKDKYLFFNKDENNRDLLKFTFDELATNVDNDKSLVFRYIDNLQYKKATKKTIEIINMISEFDRTIEQQKKIISCFKKYYKIVMDYINKIERSFTIISKQIEALRSSSVLTEQEESIHRDAMGKVKQLSHDTNKLLLEINKNSRDYVFFNNELIRLLENAVETQNALEEVVKIIEKRNFVETEIRRTIHLLEVVLLQAEVRLNQLQYKNLLNKYQKIISEYRASLERIKKIPFDINKEFEVKYVSVKLNKLKKDVLKLFEKIKNDILLDLLAQEALVYSQKLVLTNQSAEEQIKNAQLAYKNHDYESTLYLTIKLLFDVKNNKKNK</sequence>
<keyword evidence="5" id="KW-0175">Coiled coil</keyword>
<proteinExistence type="predicted"/>
<dbReference type="Proteomes" id="UP000035661">
    <property type="component" value="Chromosome"/>
</dbReference>
<name>A0A0H3XN28_9MOLU</name>
<evidence type="ECO:0000256" key="1">
    <source>
        <dbReference type="ARBA" id="ARBA00004167"/>
    </source>
</evidence>
<feature type="transmembrane region" description="Helical" evidence="6">
    <location>
        <begin position="20"/>
        <end position="39"/>
    </location>
</feature>
<dbReference type="KEGG" id="seri:SERIO_v1c09890"/>
<dbReference type="AlphaFoldDB" id="A0A0H3XN28"/>
<feature type="coiled-coil region" evidence="5">
    <location>
        <begin position="399"/>
        <end position="426"/>
    </location>
</feature>
<dbReference type="GO" id="GO:0000921">
    <property type="term" value="P:septin ring assembly"/>
    <property type="evidence" value="ECO:0007669"/>
    <property type="project" value="InterPro"/>
</dbReference>
<gene>
    <name evidence="7" type="ORF">SERIO_v1c09890</name>
</gene>
<reference evidence="7 8" key="1">
    <citation type="journal article" date="2015" name="Genome Biol. Evol.">
        <title>Found and Lost: The Fates of Horizontally Acquired Genes in Arthropod-Symbiotic Spiroplasma.</title>
        <authorList>
            <person name="Lo W.S."/>
            <person name="Gasparich G.E."/>
            <person name="Kuo C.H."/>
        </authorList>
    </citation>
    <scope>NUCLEOTIDE SEQUENCE [LARGE SCALE GENOMIC DNA]</scope>
    <source>
        <strain evidence="8">TDA-040725-5</strain>
    </source>
</reference>